<dbReference type="SUPFAM" id="SSF56436">
    <property type="entry name" value="C-type lectin-like"/>
    <property type="match status" value="1"/>
</dbReference>
<dbReference type="Proteomes" id="UP000008068">
    <property type="component" value="Unassembled WGS sequence"/>
</dbReference>
<protein>
    <recommendedName>
        <fullName evidence="3">C-type lectin domain-containing protein</fullName>
    </recommendedName>
</protein>
<name>G0NSQ1_CAEBE</name>
<dbReference type="EMBL" id="GL379939">
    <property type="protein sequence ID" value="EGT36891.1"/>
    <property type="molecule type" value="Genomic_DNA"/>
</dbReference>
<dbReference type="eggNOG" id="KOG4297">
    <property type="taxonomic scope" value="Eukaryota"/>
</dbReference>
<dbReference type="InterPro" id="IPR016187">
    <property type="entry name" value="CTDL_fold"/>
</dbReference>
<gene>
    <name evidence="1" type="ORF">CAEBREN_00056</name>
</gene>
<dbReference type="Gene3D" id="3.10.100.10">
    <property type="entry name" value="Mannose-Binding Protein A, subunit A"/>
    <property type="match status" value="1"/>
</dbReference>
<proteinExistence type="predicted"/>
<evidence type="ECO:0008006" key="3">
    <source>
        <dbReference type="Google" id="ProtNLM"/>
    </source>
</evidence>
<dbReference type="AlphaFoldDB" id="G0NSQ1"/>
<dbReference type="HOGENOM" id="CLU_1448922_0_0_1"/>
<accession>G0NSQ1</accession>
<dbReference type="STRING" id="135651.G0NSQ1"/>
<evidence type="ECO:0000313" key="1">
    <source>
        <dbReference type="EMBL" id="EGT36891.1"/>
    </source>
</evidence>
<dbReference type="PANTHER" id="PTHR23124">
    <property type="entry name" value="C-TYPE LECTIN DOMAIN-CONTAINING PROTEIN-RELATED-RELATED"/>
    <property type="match status" value="1"/>
</dbReference>
<dbReference type="PANTHER" id="PTHR23124:SF148">
    <property type="entry name" value="C-TYPE LECTIN DOMAIN-CONTAINING PROTEIN-RELATED"/>
    <property type="match status" value="1"/>
</dbReference>
<keyword evidence="2" id="KW-1185">Reference proteome</keyword>
<organism evidence="2">
    <name type="scientific">Caenorhabditis brenneri</name>
    <name type="common">Nematode worm</name>
    <dbReference type="NCBI Taxonomy" id="135651"/>
    <lineage>
        <taxon>Eukaryota</taxon>
        <taxon>Metazoa</taxon>
        <taxon>Ecdysozoa</taxon>
        <taxon>Nematoda</taxon>
        <taxon>Chromadorea</taxon>
        <taxon>Rhabditida</taxon>
        <taxon>Rhabditina</taxon>
        <taxon>Rhabditomorpha</taxon>
        <taxon>Rhabditoidea</taxon>
        <taxon>Rhabditidae</taxon>
        <taxon>Peloderinae</taxon>
        <taxon>Caenorhabditis</taxon>
    </lineage>
</organism>
<reference evidence="2" key="1">
    <citation type="submission" date="2011-07" db="EMBL/GenBank/DDBJ databases">
        <authorList>
            <consortium name="Caenorhabditis brenneri Sequencing and Analysis Consortium"/>
            <person name="Wilson R.K."/>
        </authorList>
    </citation>
    <scope>NUCLEOTIDE SEQUENCE [LARGE SCALE GENOMIC DNA]</scope>
    <source>
        <strain evidence="2">PB2801</strain>
    </source>
</reference>
<dbReference type="InParanoid" id="G0NSQ1"/>
<evidence type="ECO:0000313" key="2">
    <source>
        <dbReference type="Proteomes" id="UP000008068"/>
    </source>
</evidence>
<dbReference type="InterPro" id="IPR016186">
    <property type="entry name" value="C-type_lectin-like/link_sf"/>
</dbReference>
<sequence>MVSPEGEVFPWKLGADGLWMFRMCHEGWKRFERSDNRVVCMKIVNESSISKYNLGQKCYYEKPYYASVAGVHSVEESVWMREEAARHSDGEPMNYWISGIRDGTCESSDSHDKKNQFKWEDNVTAGSTALTDSNAVFSCRSAETETNCLVIMSQMPNRPQIIGDIDCATTVSIGGGFCIYDIYRILK</sequence>